<comment type="caution">
    <text evidence="4">The sequence shown here is derived from an EMBL/GenBank/DDBJ whole genome shotgun (WGS) entry which is preliminary data.</text>
</comment>
<dbReference type="eggNOG" id="COG1680">
    <property type="taxonomic scope" value="Bacteria"/>
</dbReference>
<dbReference type="InterPro" id="IPR012338">
    <property type="entry name" value="Beta-lactam/transpept-like"/>
</dbReference>
<dbReference type="SUPFAM" id="SSF56601">
    <property type="entry name" value="beta-lactamase/transpeptidase-like"/>
    <property type="match status" value="1"/>
</dbReference>
<evidence type="ECO:0000313" key="5">
    <source>
        <dbReference type="Proteomes" id="UP000029385"/>
    </source>
</evidence>
<dbReference type="EMBL" id="AVCI01000009">
    <property type="protein sequence ID" value="KFN42574.1"/>
    <property type="molecule type" value="Genomic_DNA"/>
</dbReference>
<evidence type="ECO:0000256" key="2">
    <source>
        <dbReference type="ARBA" id="ARBA00023136"/>
    </source>
</evidence>
<name>A0A091AV87_9GAMM</name>
<comment type="subcellular location">
    <subcellularLocation>
        <location evidence="1">Membrane</location>
    </subcellularLocation>
</comment>
<feature type="domain" description="Beta-lactamase-related" evidence="3">
    <location>
        <begin position="51"/>
        <end position="373"/>
    </location>
</feature>
<dbReference type="InterPro" id="IPR050491">
    <property type="entry name" value="AmpC-like"/>
</dbReference>
<dbReference type="InterPro" id="IPR001466">
    <property type="entry name" value="Beta-lactam-related"/>
</dbReference>
<dbReference type="PANTHER" id="PTHR46825">
    <property type="entry name" value="D-ALANYL-D-ALANINE-CARBOXYPEPTIDASE/ENDOPEPTIDASE AMPH"/>
    <property type="match status" value="1"/>
</dbReference>
<evidence type="ECO:0000256" key="1">
    <source>
        <dbReference type="ARBA" id="ARBA00004370"/>
    </source>
</evidence>
<protein>
    <recommendedName>
        <fullName evidence="3">Beta-lactamase-related domain-containing protein</fullName>
    </recommendedName>
</protein>
<dbReference type="PANTHER" id="PTHR46825:SF11">
    <property type="entry name" value="PENICILLIN-BINDING PROTEIN 4"/>
    <property type="match status" value="1"/>
</dbReference>
<accession>A0A091AV87</accession>
<dbReference type="RefSeq" id="WP_022970270.1">
    <property type="nucleotide sequence ID" value="NZ_ATVD01000006.1"/>
</dbReference>
<organism evidence="4 5">
    <name type="scientific">Arenimonas oryziterrae DSM 21050 = YC6267</name>
    <dbReference type="NCBI Taxonomy" id="1121015"/>
    <lineage>
        <taxon>Bacteria</taxon>
        <taxon>Pseudomonadati</taxon>
        <taxon>Pseudomonadota</taxon>
        <taxon>Gammaproteobacteria</taxon>
        <taxon>Lysobacterales</taxon>
        <taxon>Lysobacteraceae</taxon>
        <taxon>Arenimonas</taxon>
    </lineage>
</organism>
<reference evidence="4 5" key="1">
    <citation type="submission" date="2013-09" db="EMBL/GenBank/DDBJ databases">
        <title>Genome sequencing of Arenimonas oryziterrae.</title>
        <authorList>
            <person name="Chen F."/>
            <person name="Wang G."/>
        </authorList>
    </citation>
    <scope>NUCLEOTIDE SEQUENCE [LARGE SCALE GENOMIC DNA]</scope>
    <source>
        <strain evidence="4 5">YC6267</strain>
    </source>
</reference>
<dbReference type="Proteomes" id="UP000029385">
    <property type="component" value="Unassembled WGS sequence"/>
</dbReference>
<dbReference type="PATRIC" id="fig|1121015.4.peg.2094"/>
<evidence type="ECO:0000313" key="4">
    <source>
        <dbReference type="EMBL" id="KFN42574.1"/>
    </source>
</evidence>
<evidence type="ECO:0000259" key="3">
    <source>
        <dbReference type="Pfam" id="PF00144"/>
    </source>
</evidence>
<dbReference type="Gene3D" id="3.40.710.10">
    <property type="entry name" value="DD-peptidase/beta-lactamase superfamily"/>
    <property type="match status" value="1"/>
</dbReference>
<proteinExistence type="predicted"/>
<gene>
    <name evidence="4" type="ORF">N789_13115</name>
</gene>
<dbReference type="Pfam" id="PF00144">
    <property type="entry name" value="Beta-lactamase"/>
    <property type="match status" value="1"/>
</dbReference>
<dbReference type="AlphaFoldDB" id="A0A091AV87"/>
<sequence>MFEPVLTWSSGWQPLPQALEAVATANTHFADPAWATVAAQADSQLREARVRLQAPAVSAAIMIDGKRVWASATGLADIAQGRPVDLDSSFRLGSTSKAVNALAVGRQIDAGKLDIDRSVRAYLPDLPASYDAVTTRLAISHTAGIPDYSLCLCFPIWEHKNRRHFDSVRAALHVFEDRPLLFRPGEGFSYSSYGANVAGAVVEATAGRPYNRFVADAVLQPLGMTHSAADVAGAENRHRVMFYEVTEGQYKPADPVDNSIRYPSGGLLSTPSDMLALGQAFLDDGFLTAGTRARLLTPQKLRDGRDNEQGYALGMRVFAGKKLLNDTVTTRFYSHHGTAVGSTSYFGIYPDYGLVVSVMMNKGQENVDAIAPEANRLVELFLAEKQRRAAGAAH</sequence>
<keyword evidence="2" id="KW-0472">Membrane</keyword>
<keyword evidence="5" id="KW-1185">Reference proteome</keyword>
<dbReference type="GO" id="GO:0016020">
    <property type="term" value="C:membrane"/>
    <property type="evidence" value="ECO:0007669"/>
    <property type="project" value="UniProtKB-SubCell"/>
</dbReference>
<dbReference type="STRING" id="1121015.GCA_000420545_02665"/>